<name>A0A9Q1GAU7_SYNKA</name>
<evidence type="ECO:0000256" key="1">
    <source>
        <dbReference type="SAM" id="MobiDB-lite"/>
    </source>
</evidence>
<gene>
    <name evidence="2" type="ORF">SKAU_G00014250</name>
</gene>
<feature type="region of interest" description="Disordered" evidence="1">
    <location>
        <begin position="1"/>
        <end position="30"/>
    </location>
</feature>
<comment type="caution">
    <text evidence="2">The sequence shown here is derived from an EMBL/GenBank/DDBJ whole genome shotgun (WGS) entry which is preliminary data.</text>
</comment>
<dbReference type="Proteomes" id="UP001152622">
    <property type="component" value="Chromosome 1"/>
</dbReference>
<feature type="compositionally biased region" description="Basic and acidic residues" evidence="1">
    <location>
        <begin position="1"/>
        <end position="12"/>
    </location>
</feature>
<keyword evidence="3" id="KW-1185">Reference proteome</keyword>
<dbReference type="AlphaFoldDB" id="A0A9Q1GAU7"/>
<evidence type="ECO:0000313" key="3">
    <source>
        <dbReference type="Proteomes" id="UP001152622"/>
    </source>
</evidence>
<evidence type="ECO:0000313" key="2">
    <source>
        <dbReference type="EMBL" id="KAJ8380647.1"/>
    </source>
</evidence>
<organism evidence="2 3">
    <name type="scientific">Synaphobranchus kaupii</name>
    <name type="common">Kaup's arrowtooth eel</name>
    <dbReference type="NCBI Taxonomy" id="118154"/>
    <lineage>
        <taxon>Eukaryota</taxon>
        <taxon>Metazoa</taxon>
        <taxon>Chordata</taxon>
        <taxon>Craniata</taxon>
        <taxon>Vertebrata</taxon>
        <taxon>Euteleostomi</taxon>
        <taxon>Actinopterygii</taxon>
        <taxon>Neopterygii</taxon>
        <taxon>Teleostei</taxon>
        <taxon>Anguilliformes</taxon>
        <taxon>Synaphobranchidae</taxon>
        <taxon>Synaphobranchus</taxon>
    </lineage>
</organism>
<reference evidence="2" key="1">
    <citation type="journal article" date="2023" name="Science">
        <title>Genome structures resolve the early diversification of teleost fishes.</title>
        <authorList>
            <person name="Parey E."/>
            <person name="Louis A."/>
            <person name="Montfort J."/>
            <person name="Bouchez O."/>
            <person name="Roques C."/>
            <person name="Iampietro C."/>
            <person name="Lluch J."/>
            <person name="Castinel A."/>
            <person name="Donnadieu C."/>
            <person name="Desvignes T."/>
            <person name="Floi Bucao C."/>
            <person name="Jouanno E."/>
            <person name="Wen M."/>
            <person name="Mejri S."/>
            <person name="Dirks R."/>
            <person name="Jansen H."/>
            <person name="Henkel C."/>
            <person name="Chen W.J."/>
            <person name="Zahm M."/>
            <person name="Cabau C."/>
            <person name="Klopp C."/>
            <person name="Thompson A.W."/>
            <person name="Robinson-Rechavi M."/>
            <person name="Braasch I."/>
            <person name="Lecointre G."/>
            <person name="Bobe J."/>
            <person name="Postlethwait J.H."/>
            <person name="Berthelot C."/>
            <person name="Roest Crollius H."/>
            <person name="Guiguen Y."/>
        </authorList>
    </citation>
    <scope>NUCLEOTIDE SEQUENCE</scope>
    <source>
        <strain evidence="2">WJC10195</strain>
    </source>
</reference>
<sequence length="71" mass="7567">MAAVVKEGDSSRRNHTSGTSPPLPPASESYWGSVSSARIMSPVCELSAHFEKAASLKSREEEGSSEEMGRV</sequence>
<accession>A0A9Q1GAU7</accession>
<feature type="region of interest" description="Disordered" evidence="1">
    <location>
        <begin position="52"/>
        <end position="71"/>
    </location>
</feature>
<dbReference type="EMBL" id="JAINUF010000001">
    <property type="protein sequence ID" value="KAJ8380647.1"/>
    <property type="molecule type" value="Genomic_DNA"/>
</dbReference>
<proteinExistence type="predicted"/>
<protein>
    <submittedName>
        <fullName evidence="2">Uncharacterized protein</fullName>
    </submittedName>
</protein>